<dbReference type="AlphaFoldDB" id="A0A1A8QHP6"/>
<accession>A0A1A8QHP6</accession>
<proteinExistence type="predicted"/>
<gene>
    <name evidence="1" type="primary">PLEKHA5</name>
</gene>
<feature type="non-terminal residue" evidence="1">
    <location>
        <position position="1"/>
    </location>
</feature>
<protein>
    <submittedName>
        <fullName evidence="1">Pleckstrin homology domain containing, family A member 5</fullName>
    </submittedName>
</protein>
<sequence length="52" mass="5924">LKACRIPLFSRTSLSQKPSPYGVKIHTFQSSAVDDWNTTTTQHSTVWTRKCL</sequence>
<feature type="non-terminal residue" evidence="1">
    <location>
        <position position="52"/>
    </location>
</feature>
<dbReference type="EMBL" id="HAEG01012663">
    <property type="protein sequence ID" value="SBR92932.1"/>
    <property type="molecule type" value="Transcribed_RNA"/>
</dbReference>
<name>A0A1A8QHP6_9TELE</name>
<evidence type="ECO:0000313" key="1">
    <source>
        <dbReference type="EMBL" id="SBR92932.1"/>
    </source>
</evidence>
<reference evidence="1" key="1">
    <citation type="submission" date="2016-05" db="EMBL/GenBank/DDBJ databases">
        <authorList>
            <person name="Lavstsen T."/>
            <person name="Jespersen J.S."/>
        </authorList>
    </citation>
    <scope>NUCLEOTIDE SEQUENCE</scope>
    <source>
        <tissue evidence="1">Brain</tissue>
    </source>
</reference>
<organism evidence="1">
    <name type="scientific">Nothobranchius pienaari</name>
    <dbReference type="NCBI Taxonomy" id="704102"/>
    <lineage>
        <taxon>Eukaryota</taxon>
        <taxon>Metazoa</taxon>
        <taxon>Chordata</taxon>
        <taxon>Craniata</taxon>
        <taxon>Vertebrata</taxon>
        <taxon>Euteleostomi</taxon>
        <taxon>Actinopterygii</taxon>
        <taxon>Neopterygii</taxon>
        <taxon>Teleostei</taxon>
        <taxon>Neoteleostei</taxon>
        <taxon>Acanthomorphata</taxon>
        <taxon>Ovalentaria</taxon>
        <taxon>Atherinomorphae</taxon>
        <taxon>Cyprinodontiformes</taxon>
        <taxon>Nothobranchiidae</taxon>
        <taxon>Nothobranchius</taxon>
    </lineage>
</organism>
<reference evidence="1" key="2">
    <citation type="submission" date="2016-06" db="EMBL/GenBank/DDBJ databases">
        <title>The genome of a short-lived fish provides insights into sex chromosome evolution and the genetic control of aging.</title>
        <authorList>
            <person name="Reichwald K."/>
            <person name="Felder M."/>
            <person name="Petzold A."/>
            <person name="Koch P."/>
            <person name="Groth M."/>
            <person name="Platzer M."/>
        </authorList>
    </citation>
    <scope>NUCLEOTIDE SEQUENCE</scope>
    <source>
        <tissue evidence="1">Brain</tissue>
    </source>
</reference>